<dbReference type="PROSITE" id="PS50011">
    <property type="entry name" value="PROTEIN_KINASE_DOM"/>
    <property type="match status" value="1"/>
</dbReference>
<evidence type="ECO:0000256" key="7">
    <source>
        <dbReference type="SAM" id="MobiDB-lite"/>
    </source>
</evidence>
<evidence type="ECO:0000259" key="8">
    <source>
        <dbReference type="PROSITE" id="PS50011"/>
    </source>
</evidence>
<evidence type="ECO:0000313" key="9">
    <source>
        <dbReference type="EMBL" id="KKY37072.1"/>
    </source>
</evidence>
<feature type="binding site" evidence="6">
    <location>
        <position position="84"/>
    </location>
    <ligand>
        <name>ATP</name>
        <dbReference type="ChEBI" id="CHEBI:30616"/>
    </ligand>
</feature>
<feature type="compositionally biased region" description="Basic and acidic residues" evidence="7">
    <location>
        <begin position="375"/>
        <end position="385"/>
    </location>
</feature>
<evidence type="ECO:0000256" key="5">
    <source>
        <dbReference type="ARBA" id="ARBA00022840"/>
    </source>
</evidence>
<keyword evidence="10" id="KW-1185">Reference proteome</keyword>
<feature type="region of interest" description="Disordered" evidence="7">
    <location>
        <begin position="351"/>
        <end position="393"/>
    </location>
</feature>
<dbReference type="PANTHER" id="PTHR45646">
    <property type="entry name" value="SERINE/THREONINE-PROTEIN KINASE DOA-RELATED"/>
    <property type="match status" value="1"/>
</dbReference>
<dbReference type="AlphaFoldDB" id="A0A0G2FSA2"/>
<gene>
    <name evidence="9" type="ORF">UCDDA912_g02908</name>
</gene>
<proteinExistence type="predicted"/>
<evidence type="ECO:0000256" key="2">
    <source>
        <dbReference type="ARBA" id="ARBA00022679"/>
    </source>
</evidence>
<keyword evidence="1" id="KW-0723">Serine/threonine-protein kinase</keyword>
<sequence>MLAPTTTTQATTSKSSTIKYRPLEHIYRHEKLRYYRPGGFHPVLVGDTLGESARFVVVRKLGQGTFGVVWMCWDKRATRLRAVKMMQAETSEEDFKKEVGLLDLLSKGGGEVSVEEAHKNRLAVLLEHFWQDGPNGRHLCLVMPVLGPNVMKAKTFGDVDFLKNVSSQIIGGLAFLHSKGVAHGDLHPGNILLQTTLSDLEREDIDHLLDSQLNYELLFAEGYDGAGPHAPERIYECFDWAKVDPKYFKKEISIIDFGSTFKASDPPNYQTIDVSLRAPEQFFGSLPSQASDLWALGCTLMHILGSSNPFRRNPLMKTWSPVHRWEDALGPLPQPYRAKWIASRGATRKRKYEEINESQPVSLTEEQLGGAKKRRLEESGTEDRAAAAAGYGE</sequence>
<evidence type="ECO:0000256" key="3">
    <source>
        <dbReference type="ARBA" id="ARBA00022741"/>
    </source>
</evidence>
<dbReference type="SUPFAM" id="SSF56112">
    <property type="entry name" value="Protein kinase-like (PK-like)"/>
    <property type="match status" value="1"/>
</dbReference>
<keyword evidence="3 6" id="KW-0547">Nucleotide-binding</keyword>
<name>A0A0G2FSA2_9PEZI</name>
<dbReference type="Proteomes" id="UP000034680">
    <property type="component" value="Unassembled WGS sequence"/>
</dbReference>
<dbReference type="InterPro" id="IPR017441">
    <property type="entry name" value="Protein_kinase_ATP_BS"/>
</dbReference>
<dbReference type="EMBL" id="LCUC01000097">
    <property type="protein sequence ID" value="KKY37072.1"/>
    <property type="molecule type" value="Genomic_DNA"/>
</dbReference>
<protein>
    <recommendedName>
        <fullName evidence="8">Protein kinase domain-containing protein</fullName>
    </recommendedName>
</protein>
<evidence type="ECO:0000256" key="1">
    <source>
        <dbReference type="ARBA" id="ARBA00022527"/>
    </source>
</evidence>
<accession>A0A0G2FSA2</accession>
<dbReference type="GO" id="GO:0005524">
    <property type="term" value="F:ATP binding"/>
    <property type="evidence" value="ECO:0007669"/>
    <property type="project" value="UniProtKB-UniRule"/>
</dbReference>
<organism evidence="9 10">
    <name type="scientific">Diaporthe ampelina</name>
    <dbReference type="NCBI Taxonomy" id="1214573"/>
    <lineage>
        <taxon>Eukaryota</taxon>
        <taxon>Fungi</taxon>
        <taxon>Dikarya</taxon>
        <taxon>Ascomycota</taxon>
        <taxon>Pezizomycotina</taxon>
        <taxon>Sordariomycetes</taxon>
        <taxon>Sordariomycetidae</taxon>
        <taxon>Diaporthales</taxon>
        <taxon>Diaporthaceae</taxon>
        <taxon>Diaporthe</taxon>
    </lineage>
</organism>
<dbReference type="Gene3D" id="3.30.200.20">
    <property type="entry name" value="Phosphorylase Kinase, domain 1"/>
    <property type="match status" value="1"/>
</dbReference>
<dbReference type="Gene3D" id="1.10.510.10">
    <property type="entry name" value="Transferase(Phosphotransferase) domain 1"/>
    <property type="match status" value="1"/>
</dbReference>
<dbReference type="Pfam" id="PF00069">
    <property type="entry name" value="Pkinase"/>
    <property type="match status" value="1"/>
</dbReference>
<evidence type="ECO:0000256" key="6">
    <source>
        <dbReference type="PROSITE-ProRule" id="PRU10141"/>
    </source>
</evidence>
<dbReference type="GO" id="GO:0004674">
    <property type="term" value="F:protein serine/threonine kinase activity"/>
    <property type="evidence" value="ECO:0007669"/>
    <property type="project" value="UniProtKB-KW"/>
</dbReference>
<dbReference type="SMART" id="SM00220">
    <property type="entry name" value="S_TKc"/>
    <property type="match status" value="1"/>
</dbReference>
<dbReference type="OrthoDB" id="5979581at2759"/>
<keyword evidence="5 6" id="KW-0067">ATP-binding</keyword>
<dbReference type="PROSITE" id="PS00107">
    <property type="entry name" value="PROTEIN_KINASE_ATP"/>
    <property type="match status" value="1"/>
</dbReference>
<reference evidence="9 10" key="1">
    <citation type="submission" date="2015-05" db="EMBL/GenBank/DDBJ databases">
        <title>Distinctive expansion of gene families associated with plant cell wall degradation and secondary metabolism in the genomes of grapevine trunk pathogens.</title>
        <authorList>
            <person name="Lawrence D.P."/>
            <person name="Travadon R."/>
            <person name="Rolshausen P.E."/>
            <person name="Baumgartner K."/>
        </authorList>
    </citation>
    <scope>NUCLEOTIDE SEQUENCE [LARGE SCALE GENOMIC DNA]</scope>
    <source>
        <strain evidence="9">DA912</strain>
    </source>
</reference>
<evidence type="ECO:0000256" key="4">
    <source>
        <dbReference type="ARBA" id="ARBA00022777"/>
    </source>
</evidence>
<dbReference type="PANTHER" id="PTHR45646:SF2">
    <property type="entry name" value="PROTEIN KINASE DOMAIN-CONTAINING PROTEIN"/>
    <property type="match status" value="1"/>
</dbReference>
<evidence type="ECO:0000313" key="10">
    <source>
        <dbReference type="Proteomes" id="UP000034680"/>
    </source>
</evidence>
<dbReference type="STRING" id="1214573.A0A0G2FSA2"/>
<feature type="domain" description="Protein kinase" evidence="8">
    <location>
        <begin position="55"/>
        <end position="393"/>
    </location>
</feature>
<dbReference type="InterPro" id="IPR000719">
    <property type="entry name" value="Prot_kinase_dom"/>
</dbReference>
<reference evidence="9 10" key="2">
    <citation type="submission" date="2015-05" db="EMBL/GenBank/DDBJ databases">
        <authorList>
            <person name="Morales-Cruz A."/>
            <person name="Amrine K.C."/>
            <person name="Cantu D."/>
        </authorList>
    </citation>
    <scope>NUCLEOTIDE SEQUENCE [LARGE SCALE GENOMIC DNA]</scope>
    <source>
        <strain evidence="9">DA912</strain>
    </source>
</reference>
<keyword evidence="4" id="KW-0418">Kinase</keyword>
<dbReference type="InterPro" id="IPR051175">
    <property type="entry name" value="CLK_kinases"/>
</dbReference>
<keyword evidence="2" id="KW-0808">Transferase</keyword>
<dbReference type="InterPro" id="IPR011009">
    <property type="entry name" value="Kinase-like_dom_sf"/>
</dbReference>
<comment type="caution">
    <text evidence="9">The sequence shown here is derived from an EMBL/GenBank/DDBJ whole genome shotgun (WGS) entry which is preliminary data.</text>
</comment>